<comment type="caution">
    <text evidence="1">The sequence shown here is derived from an EMBL/GenBank/DDBJ whole genome shotgun (WGS) entry which is preliminary data.</text>
</comment>
<proteinExistence type="predicted"/>
<name>A0A9N8ZJ22_9GLOM</name>
<keyword evidence="2" id="KW-1185">Reference proteome</keyword>
<dbReference type="AlphaFoldDB" id="A0A9N8ZJ22"/>
<dbReference type="OrthoDB" id="2442314at2759"/>
<dbReference type="Proteomes" id="UP000789706">
    <property type="component" value="Unassembled WGS sequence"/>
</dbReference>
<organism evidence="1 2">
    <name type="scientific">Diversispora eburnea</name>
    <dbReference type="NCBI Taxonomy" id="1213867"/>
    <lineage>
        <taxon>Eukaryota</taxon>
        <taxon>Fungi</taxon>
        <taxon>Fungi incertae sedis</taxon>
        <taxon>Mucoromycota</taxon>
        <taxon>Glomeromycotina</taxon>
        <taxon>Glomeromycetes</taxon>
        <taxon>Diversisporales</taxon>
        <taxon>Diversisporaceae</taxon>
        <taxon>Diversispora</taxon>
    </lineage>
</organism>
<sequence length="230" mass="26927">MSFASSDRKSLERIINVQKKIGQKGDGVFRLYKDHLEFGTIEARHKPILNVEMSTNLPEINNTISNLKNLSDLKDEKQKNTVSETKSEVSIDMEFTSKLITNYEVIEEFVEKLGIKVFTENKDKWKKFYIRKCREVFNYIICCDWDPISKELVRNTIRYYHLLESGTLNKSKGIYILIVHGKLIKCGGDISSEKEEELDEKYSGYSYVSIIEYFVEICKFSVNDDNRRKE</sequence>
<evidence type="ECO:0000313" key="2">
    <source>
        <dbReference type="Proteomes" id="UP000789706"/>
    </source>
</evidence>
<evidence type="ECO:0000313" key="1">
    <source>
        <dbReference type="EMBL" id="CAG8497555.1"/>
    </source>
</evidence>
<protein>
    <submittedName>
        <fullName evidence="1">6802_t:CDS:1</fullName>
    </submittedName>
</protein>
<accession>A0A9N8ZJ22</accession>
<reference evidence="1" key="1">
    <citation type="submission" date="2021-06" db="EMBL/GenBank/DDBJ databases">
        <authorList>
            <person name="Kallberg Y."/>
            <person name="Tangrot J."/>
            <person name="Rosling A."/>
        </authorList>
    </citation>
    <scope>NUCLEOTIDE SEQUENCE</scope>
    <source>
        <strain evidence="1">AZ414A</strain>
    </source>
</reference>
<dbReference type="EMBL" id="CAJVPK010000346">
    <property type="protein sequence ID" value="CAG8497555.1"/>
    <property type="molecule type" value="Genomic_DNA"/>
</dbReference>
<gene>
    <name evidence="1" type="ORF">DEBURN_LOCUS4502</name>
</gene>